<dbReference type="GeneID" id="24266971"/>
<name>A0A0D9QP83_PLAFR</name>
<evidence type="ECO:0000256" key="9">
    <source>
        <dbReference type="ARBA" id="ARBA00031904"/>
    </source>
</evidence>
<dbReference type="SUPFAM" id="SSF56322">
    <property type="entry name" value="ADC synthase"/>
    <property type="match status" value="1"/>
</dbReference>
<proteinExistence type="inferred from homology"/>
<comment type="catalytic activity">
    <reaction evidence="1">
        <text>chorismate + L-glutamine = 4-amino-4-deoxychorismate + L-glutamate</text>
        <dbReference type="Rhea" id="RHEA:11672"/>
        <dbReference type="ChEBI" id="CHEBI:29748"/>
        <dbReference type="ChEBI" id="CHEBI:29985"/>
        <dbReference type="ChEBI" id="CHEBI:58359"/>
        <dbReference type="ChEBI" id="CHEBI:58406"/>
        <dbReference type="EC" id="2.6.1.85"/>
    </reaction>
</comment>
<evidence type="ECO:0000259" key="11">
    <source>
        <dbReference type="Pfam" id="PF00117"/>
    </source>
</evidence>
<dbReference type="Gene3D" id="3.40.50.880">
    <property type="match status" value="1"/>
</dbReference>
<reference evidence="13 14" key="1">
    <citation type="submission" date="2014-03" db="EMBL/GenBank/DDBJ databases">
        <title>The Genome Sequence of Plasmodium fragile nilgiri.</title>
        <authorList>
            <consortium name="The Broad Institute Genomics Platform"/>
            <consortium name="The Broad Institute Genome Sequencing Center for Infectious Disease"/>
            <person name="Neafsey D."/>
            <person name="Duraisingh M."/>
            <person name="Young S.K."/>
            <person name="Zeng Q."/>
            <person name="Gargeya S."/>
            <person name="Abouelleil A."/>
            <person name="Alvarado L."/>
            <person name="Chapman S.B."/>
            <person name="Gainer-Dewar J."/>
            <person name="Goldberg J."/>
            <person name="Griggs A."/>
            <person name="Gujja S."/>
            <person name="Hansen M."/>
            <person name="Howarth C."/>
            <person name="Imamovic A."/>
            <person name="Larimer J."/>
            <person name="Pearson M."/>
            <person name="Poon T.W."/>
            <person name="Priest M."/>
            <person name="Roberts A."/>
            <person name="Saif S."/>
            <person name="Shea T."/>
            <person name="Sykes S."/>
            <person name="Wortman J."/>
            <person name="Nusbaum C."/>
            <person name="Birren B."/>
        </authorList>
    </citation>
    <scope>NUCLEOTIDE SEQUENCE [LARGE SCALE GENOMIC DNA]</scope>
    <source>
        <strain evidence="14">nilgiri</strain>
    </source>
</reference>
<dbReference type="CDD" id="cd01743">
    <property type="entry name" value="GATase1_Anthranilate_Synthase"/>
    <property type="match status" value="1"/>
</dbReference>
<evidence type="ECO:0000256" key="2">
    <source>
        <dbReference type="ARBA" id="ARBA00005009"/>
    </source>
</evidence>
<dbReference type="Proteomes" id="UP000054561">
    <property type="component" value="Unassembled WGS sequence"/>
</dbReference>
<comment type="pathway">
    <text evidence="2">Cofactor biosynthesis; tetrahydrofolate biosynthesis; 4-aminobenzoate from chorismate: step 1/2.</text>
</comment>
<keyword evidence="7" id="KW-0315">Glutamine amidotransferase</keyword>
<dbReference type="InterPro" id="IPR015890">
    <property type="entry name" value="Chorismate_C"/>
</dbReference>
<keyword evidence="6" id="KW-0289">Folate biosynthesis</keyword>
<sequence length="943" mass="107229">MERPVVSLFVDFFDSYSYNIVHYLRKVNGTEPIVVHPGELTIEIFMSKYYDHVDNVVISPGYGNPETAKSSRNDLIAGIVERKINIPVLGICFGHQLICHLYGCKIKRVKNMFHGDTNIINICKYQNEASDLFENIKDGFKATCYNSLKVSKKVTDPLRITCYSVCGNEFIVMGTQHKDLPYYTVQYHPESIESDFSDTFFQNFTNITLKWRGDGRGRQGTVNFAEHQLWSKHLQAKSPNKLLPNGRREKPWKIKIVKISGVNNLRNFSHAIFKAICYDPNDVSFWLDSNGENYDAPLEGCYAKGGIKQDGGANVDGSRTHTNHQHNSCRFSYMGNAKGRLSELLEYYYGEGREGHGINGRIVQLGKGPSDEAYRVSYYSEDSNNCLVHHMRDKIKLFKGNYNIHLEEVKLDKWDGTFSENRTSRGEDMANCSTGEDDDEEVEDEEEGQLPPRDGCPYEGYLPKGGIEKDQFVKHKDCCLLGYFGFFTYEYNYETMKTLYKKKWKSGGEDTDSKNAIPIALFMFPQNFISLDLVTNNIYLISLETDEAHFKSPLEHSLPLWTNQDVKDLLHYNAKWNDMAIHKIMNIVQTKLGSKKGSQVPSSCIPPECSPLQQLPKGNEANENRITFCPLVGKDEYIENVKRCKEYIEKGHSYELCLTTQFVGNYFVSHNNNAPCVDFLNMYLHVRDVNKVSYSCYIHYSRKVHTDSLPPQVSSNPAIDSKLQFTIMCFSPEEFLRKDKDGVLFSKPIKGTIGRGKSEEEDAKLKSQLFNSKKDRAENLMIVDLTTNDFHRICLNGTVCVSHLFKIETYAYLHQMVSQIRGRLPPEKTFSDAIVNVFPGGSMTGAPKPISISLLQSIEKAPRGVYSGSIGFISVEDNFILNIVIRTAVVQNNAISIGAGGAVTIKSDETDEYNEMLLKFMSVARPICSYLMERHNVHVEYKL</sequence>
<evidence type="ECO:0000256" key="3">
    <source>
        <dbReference type="ARBA" id="ARBA00005970"/>
    </source>
</evidence>
<evidence type="ECO:0000256" key="5">
    <source>
        <dbReference type="ARBA" id="ARBA00022679"/>
    </source>
</evidence>
<dbReference type="PANTHER" id="PTHR11236">
    <property type="entry name" value="AMINOBENZOATE/ANTHRANILATE SYNTHASE"/>
    <property type="match status" value="1"/>
</dbReference>
<evidence type="ECO:0000256" key="6">
    <source>
        <dbReference type="ARBA" id="ARBA00022909"/>
    </source>
</evidence>
<protein>
    <recommendedName>
        <fullName evidence="4">aminodeoxychorismate synthase</fullName>
        <ecNumber evidence="4">2.6.1.85</ecNumber>
    </recommendedName>
    <alternativeName>
        <fullName evidence="8">Para-aminobenzoate synthase</fullName>
    </alternativeName>
    <alternativeName>
        <fullName evidence="9">p-aminobenzoic acid synthase</fullName>
    </alternativeName>
</protein>
<keyword evidence="5" id="KW-0808">Transferase</keyword>
<dbReference type="Gene3D" id="3.60.120.10">
    <property type="entry name" value="Anthranilate synthase"/>
    <property type="match status" value="1"/>
</dbReference>
<dbReference type="OMA" id="DWSVNIR"/>
<dbReference type="GO" id="GO:0008153">
    <property type="term" value="P:4-aminobenzoate biosynthetic process"/>
    <property type="evidence" value="ECO:0007669"/>
    <property type="project" value="TreeGrafter"/>
</dbReference>
<dbReference type="PROSITE" id="PS51273">
    <property type="entry name" value="GATASE_TYPE_1"/>
    <property type="match status" value="1"/>
</dbReference>
<dbReference type="InterPro" id="IPR006221">
    <property type="entry name" value="TrpG/PapA_dom"/>
</dbReference>
<dbReference type="PRINTS" id="PR00096">
    <property type="entry name" value="GATASE"/>
</dbReference>
<evidence type="ECO:0000256" key="4">
    <source>
        <dbReference type="ARBA" id="ARBA00013139"/>
    </source>
</evidence>
<gene>
    <name evidence="13" type="ORF">AK88_01657</name>
</gene>
<dbReference type="GO" id="GO:0046656">
    <property type="term" value="P:folic acid biosynthetic process"/>
    <property type="evidence" value="ECO:0007669"/>
    <property type="project" value="UniProtKB-KW"/>
</dbReference>
<dbReference type="SUPFAM" id="SSF52317">
    <property type="entry name" value="Class I glutamine amidotransferase-like"/>
    <property type="match status" value="1"/>
</dbReference>
<dbReference type="EC" id="2.6.1.85" evidence="4"/>
<feature type="region of interest" description="Disordered" evidence="10">
    <location>
        <begin position="422"/>
        <end position="455"/>
    </location>
</feature>
<dbReference type="VEuPathDB" id="PlasmoDB:AK88_01657"/>
<dbReference type="GO" id="GO:0046654">
    <property type="term" value="P:tetrahydrofolate biosynthetic process"/>
    <property type="evidence" value="ECO:0007669"/>
    <property type="project" value="UniProtKB-UniPathway"/>
</dbReference>
<comment type="similarity">
    <text evidence="3">In the C-terminal section; belongs to the anthranilate synthase component I family.</text>
</comment>
<dbReference type="AlphaFoldDB" id="A0A0D9QP83"/>
<evidence type="ECO:0000256" key="1">
    <source>
        <dbReference type="ARBA" id="ARBA00001000"/>
    </source>
</evidence>
<dbReference type="RefSeq" id="XP_012334715.1">
    <property type="nucleotide sequence ID" value="XM_012479292.1"/>
</dbReference>
<dbReference type="UniPathway" id="UPA00077">
    <property type="reaction ID" value="UER00149"/>
</dbReference>
<dbReference type="Pfam" id="PF00425">
    <property type="entry name" value="Chorismate_bind"/>
    <property type="match status" value="1"/>
</dbReference>
<feature type="domain" description="Chorismate-utilising enzyme C-terminal" evidence="12">
    <location>
        <begin position="634"/>
        <end position="919"/>
    </location>
</feature>
<organism evidence="13 14">
    <name type="scientific">Plasmodium fragile</name>
    <dbReference type="NCBI Taxonomy" id="5857"/>
    <lineage>
        <taxon>Eukaryota</taxon>
        <taxon>Sar</taxon>
        <taxon>Alveolata</taxon>
        <taxon>Apicomplexa</taxon>
        <taxon>Aconoidasida</taxon>
        <taxon>Haemosporida</taxon>
        <taxon>Plasmodiidae</taxon>
        <taxon>Plasmodium</taxon>
        <taxon>Plasmodium (Plasmodium)</taxon>
    </lineage>
</organism>
<dbReference type="Pfam" id="PF00117">
    <property type="entry name" value="GATase"/>
    <property type="match status" value="1"/>
</dbReference>
<dbReference type="GO" id="GO:0005737">
    <property type="term" value="C:cytoplasm"/>
    <property type="evidence" value="ECO:0007669"/>
    <property type="project" value="TreeGrafter"/>
</dbReference>
<feature type="compositionally biased region" description="Acidic residues" evidence="10">
    <location>
        <begin position="435"/>
        <end position="448"/>
    </location>
</feature>
<dbReference type="PRINTS" id="PR00097">
    <property type="entry name" value="ANTSNTHASEII"/>
</dbReference>
<keyword evidence="14" id="KW-1185">Reference proteome</keyword>
<feature type="domain" description="Glutamine amidotransferase" evidence="11">
    <location>
        <begin position="9"/>
        <end position="204"/>
    </location>
</feature>
<evidence type="ECO:0000256" key="10">
    <source>
        <dbReference type="SAM" id="MobiDB-lite"/>
    </source>
</evidence>
<dbReference type="InterPro" id="IPR019999">
    <property type="entry name" value="Anth_synth_I-like"/>
</dbReference>
<evidence type="ECO:0000313" key="14">
    <source>
        <dbReference type="Proteomes" id="UP000054561"/>
    </source>
</evidence>
<dbReference type="InterPro" id="IPR005801">
    <property type="entry name" value="ADC_synthase"/>
</dbReference>
<dbReference type="InterPro" id="IPR029062">
    <property type="entry name" value="Class_I_gatase-like"/>
</dbReference>
<evidence type="ECO:0000256" key="7">
    <source>
        <dbReference type="ARBA" id="ARBA00022962"/>
    </source>
</evidence>
<evidence type="ECO:0000313" key="13">
    <source>
        <dbReference type="EMBL" id="KJP88577.1"/>
    </source>
</evidence>
<dbReference type="OrthoDB" id="524799at2759"/>
<dbReference type="InterPro" id="IPR017926">
    <property type="entry name" value="GATASE"/>
</dbReference>
<dbReference type="PANTHER" id="PTHR11236:SF18">
    <property type="entry name" value="AMINODEOXYCHORISMATE SYNTHASE"/>
    <property type="match status" value="1"/>
</dbReference>
<dbReference type="EMBL" id="KQ001659">
    <property type="protein sequence ID" value="KJP88577.1"/>
    <property type="molecule type" value="Genomic_DNA"/>
</dbReference>
<evidence type="ECO:0000259" key="12">
    <source>
        <dbReference type="Pfam" id="PF00425"/>
    </source>
</evidence>
<dbReference type="GO" id="GO:0046820">
    <property type="term" value="F:4-amino-4-deoxychorismate synthase activity"/>
    <property type="evidence" value="ECO:0007669"/>
    <property type="project" value="UniProtKB-EC"/>
</dbReference>
<evidence type="ECO:0000256" key="8">
    <source>
        <dbReference type="ARBA" id="ARBA00031329"/>
    </source>
</evidence>
<dbReference type="GO" id="GO:0000162">
    <property type="term" value="P:L-tryptophan biosynthetic process"/>
    <property type="evidence" value="ECO:0007669"/>
    <property type="project" value="TreeGrafter"/>
</dbReference>
<accession>A0A0D9QP83</accession>